<sequence length="86" mass="9984">MKIGTIRRKEGEYGEFFAGWGWRQRTIDVVKDILENKEFVLDSNMKKRVKGTILQSDYNGEDWNILLGGMPQGDEKYSAEDILNKL</sequence>
<dbReference type="Proteomes" id="UP000449092">
    <property type="component" value="Unassembled WGS sequence"/>
</dbReference>
<dbReference type="EMBL" id="VXOY01000014">
    <property type="protein sequence ID" value="MYE38250.1"/>
    <property type="molecule type" value="Genomic_DNA"/>
</dbReference>
<reference evidence="1 2" key="1">
    <citation type="submission" date="2019-09" db="EMBL/GenBank/DDBJ databases">
        <title>Characterisation of the sponge microbiome using genome-centric metagenomics.</title>
        <authorList>
            <person name="Engelberts J.P."/>
            <person name="Robbins S.J."/>
            <person name="De Goeij J.M."/>
            <person name="Aranda M."/>
            <person name="Bell S.C."/>
            <person name="Webster N.S."/>
        </authorList>
    </citation>
    <scope>NUCLEOTIDE SEQUENCE [LARGE SCALE GENOMIC DNA]</scope>
    <source>
        <strain evidence="1">SB0662_bin_43</strain>
    </source>
</reference>
<dbReference type="AlphaFoldDB" id="A0A845D949"/>
<gene>
    <name evidence="1" type="ORF">F4X82_01870</name>
</gene>
<protein>
    <submittedName>
        <fullName evidence="1">Uncharacterized protein</fullName>
    </submittedName>
</protein>
<comment type="caution">
    <text evidence="1">The sequence shown here is derived from an EMBL/GenBank/DDBJ whole genome shotgun (WGS) entry which is preliminary data.</text>
</comment>
<proteinExistence type="predicted"/>
<accession>A0A845D949</accession>
<evidence type="ECO:0000313" key="1">
    <source>
        <dbReference type="EMBL" id="MYE38250.1"/>
    </source>
</evidence>
<organism evidence="1 2">
    <name type="scientific">Candidatus Spechtbacteria bacterium SB0662_bin_43</name>
    <dbReference type="NCBI Taxonomy" id="2604897"/>
    <lineage>
        <taxon>Bacteria</taxon>
        <taxon>Candidatus Spechtiibacteriota</taxon>
    </lineage>
</organism>
<evidence type="ECO:0000313" key="2">
    <source>
        <dbReference type="Proteomes" id="UP000449092"/>
    </source>
</evidence>
<name>A0A845D949_9BACT</name>